<sequence>MMDPQTGAERLPTAGRSNALAGEPSAYLRQHADNPVHWQPFGDAAFAQSRARDVPVFLSIGYAACHWCHVMAHESFEDAATAAYLNEHFVAVKVDREERPDVDAVYMSATQAISGEGGWPMSVFLTPDGLAFHAGTYFGPTPTVGRPSFRQVLEAVTQAWQQRREAVERSAAELAAGLAQNPAHRTVQVAQTADTQGPGLLTTELLSAAVKALSGSEDPDSGGFGSAPKFPPSSVLEFLLRHAAGSSPTADQARAMAARTLTAMTGAALFDQLAGGFSRYSVTADWSLPHFEKMLYDNAALLRVCAHWLRLADGPDFPHADAERVVRMTADWLLDALRLNGGPFASSLDADTVVDGVHREGATYLWTAAELEAAAVAAGHPGAGGHLGQMMHVAAADPAGVGAGSNGSALHPGGRLSGEDRRRWELVAPELLKRRLARPQPERDEKVVAGWNGLAIAALADAGMVLDDPAYVQAAALAADYLETVHWDGGILRRVSHGGAARGIGGLLEDYAFCADGLLALYAASANERWYLLAEKLIMAAMERFVHDGKVADATPESEQVFNAAGRQLSADPFDNATASGTSAFAAALVSYAGYSGSVAHRNLAQSLLDWVPAIAVRAPRAAGWALATAEALLAGPLEVAVSGPDTSSRAELVRIAALNPSPGLIIAVGTADSAVPLLAGRDGGDTARAYVCREMVCQLPAATAEELRHALGE</sequence>
<comment type="caution">
    <text evidence="2">The sequence shown here is derived from an EMBL/GenBank/DDBJ whole genome shotgun (WGS) entry which is preliminary data.</text>
</comment>
<dbReference type="InterPro" id="IPR008928">
    <property type="entry name" value="6-hairpin_glycosidase_sf"/>
</dbReference>
<organism evidence="2 3">
    <name type="scientific">Arthrobacter terrae</name>
    <dbReference type="NCBI Taxonomy" id="2935737"/>
    <lineage>
        <taxon>Bacteria</taxon>
        <taxon>Bacillati</taxon>
        <taxon>Actinomycetota</taxon>
        <taxon>Actinomycetes</taxon>
        <taxon>Micrococcales</taxon>
        <taxon>Micrococcaceae</taxon>
        <taxon>Arthrobacter</taxon>
    </lineage>
</organism>
<dbReference type="Proteomes" id="UP000655366">
    <property type="component" value="Unassembled WGS sequence"/>
</dbReference>
<dbReference type="SUPFAM" id="SSF52833">
    <property type="entry name" value="Thioredoxin-like"/>
    <property type="match status" value="1"/>
</dbReference>
<name>A0A931G7Z9_9MICC</name>
<keyword evidence="3" id="KW-1185">Reference proteome</keyword>
<dbReference type="Gene3D" id="3.40.30.10">
    <property type="entry name" value="Glutaredoxin"/>
    <property type="match status" value="1"/>
</dbReference>
<reference evidence="2 3" key="1">
    <citation type="submission" date="2020-11" db="EMBL/GenBank/DDBJ databases">
        <title>Arthrobacter antarcticus sp. nov., isolated from Antarctic Soil.</title>
        <authorList>
            <person name="Li J."/>
        </authorList>
    </citation>
    <scope>NUCLEOTIDE SEQUENCE [LARGE SCALE GENOMIC DNA]</scope>
    <source>
        <strain evidence="2 3">Z1-20</strain>
    </source>
</reference>
<dbReference type="PIRSF" id="PIRSF006402">
    <property type="entry name" value="UCP006402_thioredoxin"/>
    <property type="match status" value="1"/>
</dbReference>
<dbReference type="PANTHER" id="PTHR42899:SF1">
    <property type="entry name" value="SPERMATOGENESIS-ASSOCIATED PROTEIN 20"/>
    <property type="match status" value="1"/>
</dbReference>
<evidence type="ECO:0000259" key="1">
    <source>
        <dbReference type="Pfam" id="PF03190"/>
    </source>
</evidence>
<dbReference type="GO" id="GO:0005975">
    <property type="term" value="P:carbohydrate metabolic process"/>
    <property type="evidence" value="ECO:0007669"/>
    <property type="project" value="InterPro"/>
</dbReference>
<protein>
    <submittedName>
        <fullName evidence="2">Thioredoxin domain-containing protein</fullName>
    </submittedName>
</protein>
<dbReference type="PANTHER" id="PTHR42899">
    <property type="entry name" value="SPERMATOGENESIS-ASSOCIATED PROTEIN 20"/>
    <property type="match status" value="1"/>
</dbReference>
<dbReference type="InterPro" id="IPR024705">
    <property type="entry name" value="Ssp411"/>
</dbReference>
<dbReference type="Pfam" id="PF03190">
    <property type="entry name" value="Thioredox_DsbH"/>
    <property type="match status" value="1"/>
</dbReference>
<proteinExistence type="predicted"/>
<gene>
    <name evidence="2" type="ORF">IV500_10420</name>
</gene>
<dbReference type="SUPFAM" id="SSF48208">
    <property type="entry name" value="Six-hairpin glycosidases"/>
    <property type="match status" value="1"/>
</dbReference>
<dbReference type="RefSeq" id="WP_196396727.1">
    <property type="nucleotide sequence ID" value="NZ_JADNYM010000011.1"/>
</dbReference>
<dbReference type="InterPro" id="IPR004879">
    <property type="entry name" value="Ssp411-like_TRX"/>
</dbReference>
<dbReference type="InterPro" id="IPR036249">
    <property type="entry name" value="Thioredoxin-like_sf"/>
</dbReference>
<evidence type="ECO:0000313" key="3">
    <source>
        <dbReference type="Proteomes" id="UP000655366"/>
    </source>
</evidence>
<evidence type="ECO:0000313" key="2">
    <source>
        <dbReference type="EMBL" id="MBG0739799.1"/>
    </source>
</evidence>
<dbReference type="CDD" id="cd02955">
    <property type="entry name" value="SSP411"/>
    <property type="match status" value="1"/>
</dbReference>
<feature type="domain" description="Spermatogenesis-associated protein 20-like TRX" evidence="1">
    <location>
        <begin position="18"/>
        <end position="177"/>
    </location>
</feature>
<accession>A0A931G7Z9</accession>
<dbReference type="EMBL" id="JADNYM010000011">
    <property type="protein sequence ID" value="MBG0739799.1"/>
    <property type="molecule type" value="Genomic_DNA"/>
</dbReference>
<dbReference type="AlphaFoldDB" id="A0A931G7Z9"/>